<dbReference type="AlphaFoldDB" id="A0A2N3REZ0"/>
<name>A0A2N3REZ0_9XANT</name>
<evidence type="ECO:0000313" key="3">
    <source>
        <dbReference type="Proteomes" id="UP000233720"/>
    </source>
</evidence>
<evidence type="ECO:0000313" key="1">
    <source>
        <dbReference type="EMBL" id="PKV11039.1"/>
    </source>
</evidence>
<sequence length="131" mass="15083">MNAYQRGIVVTNLDVLEGELLKAEKVLDTEYSFEKAEPSYVRCLEIISHAEHKRPQIVALITSLFSSGKLSDEPVAVLMHKLRWPEVRRWAEAELHAMENPKANGRPLEKIIAAFNDDWENKEFYQLFAAK</sequence>
<organism evidence="1 3">
    <name type="scientific">Xanthomonas prunicola</name>
    <dbReference type="NCBI Taxonomy" id="2053930"/>
    <lineage>
        <taxon>Bacteria</taxon>
        <taxon>Pseudomonadati</taxon>
        <taxon>Pseudomonadota</taxon>
        <taxon>Gammaproteobacteria</taxon>
        <taxon>Lysobacterales</taxon>
        <taxon>Lysobacteraceae</taxon>
        <taxon>Xanthomonas</taxon>
    </lineage>
</organism>
<proteinExistence type="predicted"/>
<dbReference type="OrthoDB" id="4223229at2"/>
<dbReference type="RefSeq" id="WP_101364754.1">
    <property type="nucleotide sequence ID" value="NZ_PHKV01000010.1"/>
</dbReference>
<gene>
    <name evidence="1" type="ORF">XpruCFBP8353_19740</name>
    <name evidence="2" type="ORF">XpruCFBP8354_22715</name>
</gene>
<accession>A0A2N3REZ0</accession>
<dbReference type="Proteomes" id="UP000233748">
    <property type="component" value="Unassembled WGS sequence"/>
</dbReference>
<dbReference type="Proteomes" id="UP000233720">
    <property type="component" value="Unassembled WGS sequence"/>
</dbReference>
<reference evidence="3 4" key="1">
    <citation type="submission" date="2017-11" db="EMBL/GenBank/DDBJ databases">
        <title>Xanthomonas prunicola sp. nov., a novel pathogen that affects nectarine (Prunus persica var. nectarine) trees.</title>
        <authorList>
            <person name="Lopez M."/>
            <person name="Lopez-Soriano P."/>
            <person name="Garita-Cambronero J."/>
            <person name="Beltran C."/>
            <person name="Taghouti G."/>
            <person name="Portier P."/>
            <person name="Cubero J."/>
            <person name="Fischer-Le Saux M."/>
            <person name="Marco-Noales E."/>
        </authorList>
    </citation>
    <scope>NUCLEOTIDE SEQUENCE [LARGE SCALE GENOMIC DNA]</scope>
    <source>
        <strain evidence="1 3">CFBP8353</strain>
        <strain evidence="2 4">CFBP8354</strain>
    </source>
</reference>
<comment type="caution">
    <text evidence="1">The sequence shown here is derived from an EMBL/GenBank/DDBJ whole genome shotgun (WGS) entry which is preliminary data.</text>
</comment>
<keyword evidence="4" id="KW-1185">Reference proteome</keyword>
<evidence type="ECO:0000313" key="2">
    <source>
        <dbReference type="EMBL" id="PKV14855.1"/>
    </source>
</evidence>
<dbReference type="EMBL" id="PHKV01000010">
    <property type="protein sequence ID" value="PKV11039.1"/>
    <property type="molecule type" value="Genomic_DNA"/>
</dbReference>
<protein>
    <submittedName>
        <fullName evidence="1">Uncharacterized protein</fullName>
    </submittedName>
</protein>
<evidence type="ECO:0000313" key="4">
    <source>
        <dbReference type="Proteomes" id="UP000233748"/>
    </source>
</evidence>
<dbReference type="EMBL" id="PHKW01000028">
    <property type="protein sequence ID" value="PKV14855.1"/>
    <property type="molecule type" value="Genomic_DNA"/>
</dbReference>